<dbReference type="InterPro" id="IPR008457">
    <property type="entry name" value="Cu-R_CopD_dom"/>
</dbReference>
<dbReference type="KEGG" id="acog:HWD57_08175"/>
<evidence type="ECO:0000256" key="1">
    <source>
        <dbReference type="SAM" id="Phobius"/>
    </source>
</evidence>
<dbReference type="Proteomes" id="UP000021315">
    <property type="component" value="Unassembled WGS sequence"/>
</dbReference>
<dbReference type="AlphaFoldDB" id="A0A080M3A6"/>
<feature type="transmembrane region" description="Helical" evidence="1">
    <location>
        <begin position="7"/>
        <end position="32"/>
    </location>
</feature>
<dbReference type="EMBL" id="JDST02000124">
    <property type="protein sequence ID" value="KFB74840.1"/>
    <property type="molecule type" value="Genomic_DNA"/>
</dbReference>
<feature type="transmembrane region" description="Helical" evidence="1">
    <location>
        <begin position="83"/>
        <end position="107"/>
    </location>
</feature>
<keyword evidence="5" id="KW-1185">Reference proteome</keyword>
<evidence type="ECO:0000313" key="5">
    <source>
        <dbReference type="Proteomes" id="UP000021315"/>
    </source>
</evidence>
<dbReference type="EMBL" id="CP058708">
    <property type="protein sequence ID" value="QLH49762.1"/>
    <property type="molecule type" value="Genomic_DNA"/>
</dbReference>
<evidence type="ECO:0000313" key="3">
    <source>
        <dbReference type="EMBL" id="KFB74840.1"/>
    </source>
</evidence>
<dbReference type="GO" id="GO:0016020">
    <property type="term" value="C:membrane"/>
    <property type="evidence" value="ECO:0007669"/>
    <property type="project" value="InterPro"/>
</dbReference>
<feature type="transmembrane region" description="Helical" evidence="1">
    <location>
        <begin position="127"/>
        <end position="147"/>
    </location>
</feature>
<evidence type="ECO:0000313" key="6">
    <source>
        <dbReference type="Proteomes" id="UP000509684"/>
    </source>
</evidence>
<keyword evidence="1" id="KW-1133">Transmembrane helix</keyword>
<keyword evidence="1" id="KW-0472">Membrane</keyword>
<name>A0A080M3A6_9PROT</name>
<dbReference type="Pfam" id="PF05425">
    <property type="entry name" value="CopD"/>
    <property type="match status" value="1"/>
</dbReference>
<accession>A0A080M3A6</accession>
<feature type="transmembrane region" description="Helical" evidence="1">
    <location>
        <begin position="52"/>
        <end position="71"/>
    </location>
</feature>
<keyword evidence="1" id="KW-0812">Transmembrane</keyword>
<reference evidence="3 5" key="1">
    <citation type="submission" date="2014-02" db="EMBL/GenBank/DDBJ databases">
        <title>Expanding our view of genomic diversity in Candidatus Accumulibacter clades.</title>
        <authorList>
            <person name="Skennerton C.T."/>
            <person name="Barr J.J."/>
            <person name="Slater F.R."/>
            <person name="Bond P.L."/>
            <person name="Tyson G.W."/>
        </authorList>
    </citation>
    <scope>NUCLEOTIDE SEQUENCE [LARGE SCALE GENOMIC DNA]</scope>
    <source>
        <strain evidence="5">SK-02</strain>
    </source>
</reference>
<dbReference type="STRING" id="1453999.AW06_004214"/>
<dbReference type="RefSeq" id="WP_034953420.1">
    <property type="nucleotide sequence ID" value="NZ_JDST02000124.1"/>
</dbReference>
<evidence type="ECO:0000313" key="4">
    <source>
        <dbReference type="EMBL" id="QLH49762.1"/>
    </source>
</evidence>
<reference evidence="4" key="3">
    <citation type="submission" date="2020-06" db="EMBL/GenBank/DDBJ databases">
        <authorList>
            <person name="Arumugam K."/>
            <person name="Besarab I."/>
            <person name="Haryono M."/>
            <person name="Bagci C."/>
            <person name="Beier S."/>
            <person name="Buchfink B."/>
            <person name="Gorska A."/>
            <person name="Qiu G."/>
            <person name="Huson D.H."/>
            <person name="Williams R.B."/>
        </authorList>
    </citation>
    <scope>NUCLEOTIDE SEQUENCE</scope>
    <source>
        <strain evidence="4">SSA1</strain>
    </source>
</reference>
<evidence type="ECO:0000259" key="2">
    <source>
        <dbReference type="Pfam" id="PF05425"/>
    </source>
</evidence>
<protein>
    <submittedName>
        <fullName evidence="4">CopD family protein</fullName>
    </submittedName>
    <submittedName>
        <fullName evidence="3">Putative integral membrane protein</fullName>
    </submittedName>
</protein>
<accession>A0A7D5SDK0</accession>
<dbReference type="Proteomes" id="UP000509684">
    <property type="component" value="Chromosome"/>
</dbReference>
<proteinExistence type="predicted"/>
<gene>
    <name evidence="3" type="ORF">AW06_004214</name>
    <name evidence="4" type="ORF">HWD57_08175</name>
</gene>
<organism evidence="3 5">
    <name type="scientific">Candidatus Accumulibacter cognatus</name>
    <dbReference type="NCBI Taxonomy" id="2954383"/>
    <lineage>
        <taxon>Bacteria</taxon>
        <taxon>Pseudomonadati</taxon>
        <taxon>Pseudomonadota</taxon>
        <taxon>Betaproteobacteria</taxon>
        <taxon>Candidatus Accumulibacter</taxon>
    </lineage>
</organism>
<sequence length="150" mass="16003">MLRSVLILVHLSGVIAWVGGMFFAYFCLRPAAAQLLDPPQRLPLWAATLKRFFRVAAFAVTLVLVSGLTMLAQTGFQSAPLGWHLMAGLGLTMAGVFAVAYGIVYPGLRSHCEAAAWPMAAASLNSIRQLVGVNLLLALCTLAIAVFSRS</sequence>
<feature type="domain" description="Copper resistance protein D" evidence="2">
    <location>
        <begin position="47"/>
        <end position="147"/>
    </location>
</feature>
<reference evidence="4 6" key="2">
    <citation type="journal article" date="2019" name="Microbiome">
        <title>Annotated bacterial chromosomes from frame-shift-corrected long-read metagenomic data.</title>
        <authorList>
            <person name="Arumugam K."/>
            <person name="Bagci C."/>
            <person name="Bessarab I."/>
            <person name="Beier S."/>
            <person name="Buchfink B."/>
            <person name="Gorska A."/>
            <person name="Qiu G."/>
            <person name="Huson D.H."/>
            <person name="Williams R.B.H."/>
        </authorList>
    </citation>
    <scope>NUCLEOTIDE SEQUENCE [LARGE SCALE GENOMIC DNA]</scope>
    <source>
        <strain evidence="4">SSA1</strain>
    </source>
</reference>